<evidence type="ECO:0000256" key="3">
    <source>
        <dbReference type="SAM" id="MobiDB-lite"/>
    </source>
</evidence>
<dbReference type="Pfam" id="PF07717">
    <property type="entry name" value="OB_NTP_bind"/>
    <property type="match status" value="1"/>
</dbReference>
<dbReference type="PROSITE" id="PS51192">
    <property type="entry name" value="HELICASE_ATP_BIND_1"/>
    <property type="match status" value="1"/>
</dbReference>
<dbReference type="SMART" id="SM00487">
    <property type="entry name" value="DEXDc"/>
    <property type="match status" value="1"/>
</dbReference>
<feature type="region of interest" description="Disordered" evidence="3">
    <location>
        <begin position="1"/>
        <end position="20"/>
    </location>
</feature>
<feature type="domain" description="Helicase C-terminal" evidence="5">
    <location>
        <begin position="791"/>
        <end position="961"/>
    </location>
</feature>
<dbReference type="Pfam" id="PF21010">
    <property type="entry name" value="HA2_C"/>
    <property type="match status" value="1"/>
</dbReference>
<feature type="region of interest" description="Disordered" evidence="3">
    <location>
        <begin position="1060"/>
        <end position="1107"/>
    </location>
</feature>
<dbReference type="Pfam" id="PF00271">
    <property type="entry name" value="Helicase_C"/>
    <property type="match status" value="1"/>
</dbReference>
<dbReference type="PROSITE" id="PS51194">
    <property type="entry name" value="HELICASE_CTER"/>
    <property type="match status" value="1"/>
</dbReference>
<dbReference type="InterPro" id="IPR007502">
    <property type="entry name" value="Helicase-assoc_dom"/>
</dbReference>
<keyword evidence="1" id="KW-0547">Nucleotide-binding</keyword>
<feature type="compositionally biased region" description="Low complexity" evidence="3">
    <location>
        <begin position="492"/>
        <end position="519"/>
    </location>
</feature>
<evidence type="ECO:0008006" key="8">
    <source>
        <dbReference type="Google" id="ProtNLM"/>
    </source>
</evidence>
<dbReference type="SUPFAM" id="SSF52540">
    <property type="entry name" value="P-loop containing nucleoside triphosphate hydrolases"/>
    <property type="match status" value="1"/>
</dbReference>
<feature type="region of interest" description="Disordered" evidence="3">
    <location>
        <begin position="30"/>
        <end position="57"/>
    </location>
</feature>
<dbReference type="Pfam" id="PF00270">
    <property type="entry name" value="DEAD"/>
    <property type="match status" value="1"/>
</dbReference>
<dbReference type="Proteomes" id="UP001165085">
    <property type="component" value="Unassembled WGS sequence"/>
</dbReference>
<dbReference type="Gene3D" id="3.40.50.300">
    <property type="entry name" value="P-loop containing nucleotide triphosphate hydrolases"/>
    <property type="match status" value="2"/>
</dbReference>
<evidence type="ECO:0000313" key="6">
    <source>
        <dbReference type="EMBL" id="GMH92864.1"/>
    </source>
</evidence>
<dbReference type="OrthoDB" id="5600252at2759"/>
<feature type="compositionally biased region" description="Acidic residues" evidence="3">
    <location>
        <begin position="1066"/>
        <end position="1087"/>
    </location>
</feature>
<dbReference type="InterPro" id="IPR027417">
    <property type="entry name" value="P-loop_NTPase"/>
</dbReference>
<dbReference type="SMART" id="SM00490">
    <property type="entry name" value="HELICc"/>
    <property type="match status" value="1"/>
</dbReference>
<keyword evidence="7" id="KW-1185">Reference proteome</keyword>
<dbReference type="SMART" id="SM00847">
    <property type="entry name" value="HA2"/>
    <property type="match status" value="1"/>
</dbReference>
<feature type="compositionally biased region" description="Basic and acidic residues" evidence="3">
    <location>
        <begin position="1"/>
        <end position="10"/>
    </location>
</feature>
<keyword evidence="2" id="KW-0067">ATP-binding</keyword>
<feature type="compositionally biased region" description="Basic and acidic residues" evidence="3">
    <location>
        <begin position="1088"/>
        <end position="1107"/>
    </location>
</feature>
<evidence type="ECO:0000256" key="2">
    <source>
        <dbReference type="ARBA" id="ARBA00022840"/>
    </source>
</evidence>
<gene>
    <name evidence="6" type="ORF">TrST_g12078</name>
</gene>
<feature type="domain" description="Helicase ATP-binding" evidence="4">
    <location>
        <begin position="569"/>
        <end position="732"/>
    </location>
</feature>
<dbReference type="InterPro" id="IPR011709">
    <property type="entry name" value="DEAD-box_helicase_OB_fold"/>
</dbReference>
<proteinExistence type="predicted"/>
<name>A0A9W7BLH6_9STRA</name>
<organism evidence="6 7">
    <name type="scientific">Triparma strigata</name>
    <dbReference type="NCBI Taxonomy" id="1606541"/>
    <lineage>
        <taxon>Eukaryota</taxon>
        <taxon>Sar</taxon>
        <taxon>Stramenopiles</taxon>
        <taxon>Ochrophyta</taxon>
        <taxon>Bolidophyceae</taxon>
        <taxon>Parmales</taxon>
        <taxon>Triparmaceae</taxon>
        <taxon>Triparma</taxon>
    </lineage>
</organism>
<dbReference type="PANTHER" id="PTHR18934">
    <property type="entry name" value="ATP-DEPENDENT RNA HELICASE"/>
    <property type="match status" value="1"/>
</dbReference>
<dbReference type="InterPro" id="IPR014001">
    <property type="entry name" value="Helicase_ATP-bd"/>
</dbReference>
<feature type="region of interest" description="Disordered" evidence="3">
    <location>
        <begin position="309"/>
        <end position="351"/>
    </location>
</feature>
<evidence type="ECO:0000259" key="5">
    <source>
        <dbReference type="PROSITE" id="PS51194"/>
    </source>
</evidence>
<dbReference type="EMBL" id="BRXY01000406">
    <property type="protein sequence ID" value="GMH92864.1"/>
    <property type="molecule type" value="Genomic_DNA"/>
</dbReference>
<dbReference type="Gene3D" id="1.20.120.1080">
    <property type="match status" value="1"/>
</dbReference>
<comment type="caution">
    <text evidence="6">The sequence shown here is derived from an EMBL/GenBank/DDBJ whole genome shotgun (WGS) entry which is preliminary data.</text>
</comment>
<feature type="region of interest" description="Disordered" evidence="3">
    <location>
        <begin position="483"/>
        <end position="548"/>
    </location>
</feature>
<sequence>MGKAKGDKKGGKASATPVCNCEHPYQCDCGNRPERPSRGHKWDPVTKQWGGKGHKVKGASLGAAHVGTKELTVKGGTKMKQWEKAPSELVAKYLKDKKKPSAAFKNLEAKGKYRFRIILRDGKNQARDLVFVSSTVASTETVGREEACLLALSHVCKTLPLEKQLGEPYRSQWLGLMSSDGVPQNSSSLSSAPVVLKRQNKFISSEEEAEYNLTKKKAIQSSIQKKENKKAANKDFVVDMTRKIRRQVESVVDFKPISPAAGKAPNAEIKNALRERGFTDAHSTAAATKCATIFEGICHLIENLKEEELPEKYRPGDGGGLSVVAKAEPSAEATQSSQPPPPPANPDASLARQYGIPENDVDTILKFQGNSVFDKCYEAFARFAPDTVAESGAESGEEEELTLEEQLETLAITNPEIDVVKDKSSVIIGLLEINSGRSMLRDPSVTAEKQIQFLSRDKDGGLWEDLQIAQEILETSASPSLKSILAPREQSKTNSSSSSSSSSQLSNPPTNNNNNSQQRNNRHRNGDRPSFFNIRSQDLPPAAPLKPPTSIAIQQRSLPARHAEADFVKLLDSKKRVLLVAGATGCGKSTQVPQIILSKYPTSKICVTQPRRLAATGVANRVAQECGSKVGGVVGYAVKGDSAVHPRDTRILFCTIGVLLRSLSDGGPLKCIDWLVVDEVHERSLDTDVLLGLIKRLLADRSLNFRVCLMSATMDEDKFTKYFTPPPPTIDIPGRTFPVTDLFVKDALEVTGYIPPKQRNSEKGDGSMASLIQRLDPMRTDYDLIGCLVREIVKGRMHLEDGGSVLVFLPGLEEISRAERGIRKICSGVRNEDYIIFQLHGGMKAAEQNRIFQTYPNKVKIVLSTNVAQTSITIPDCVVVIDSCLEKQSSYDANNRMPLLLTRVCSQDALNQRRGRAGRVREGVCYKLITRKHHDGLSKHSTPEIERVALDSTILTIKAMNFDGLLKTLISPPSGVAVNAAVTSLKEIGALEESGAINNLGRLLSKVPTSVVVAKLMIMGVLLSCRDFALTIAAGMALQRSPFLKNMEVRKRKQRKKRFNMIYTLDESEEEDDGEGGEGEEDQEELDKEEKRRSKIQSERTKLAKSVGHSDHSLLAAAYERWDGASGGAEKRKVCEQLGLSEPGMREFKQMRQQLDSSLSQIMPRGRSDNANSKEWRVVRTVITSALCPVGLVKVEKSVVKYDETAGGNVEREGEATNLKFFRRGQRVFVHPSSGCFHVGQYSCPWLANFELVETSKPFLRDVSECTGYGLLFFGGKLDILVEDGLVQIGGFARLAVSPRVALLVKMLRRAMDEIMGKKIDKVDSDIDDIDLRGVMYVVSTLLIGEGL</sequence>
<accession>A0A9W7BLH6</accession>
<dbReference type="InterPro" id="IPR001650">
    <property type="entry name" value="Helicase_C-like"/>
</dbReference>
<dbReference type="CDD" id="cd17917">
    <property type="entry name" value="DEXHc_RHA-like"/>
    <property type="match status" value="1"/>
</dbReference>
<dbReference type="GO" id="GO:0005524">
    <property type="term" value="F:ATP binding"/>
    <property type="evidence" value="ECO:0007669"/>
    <property type="project" value="UniProtKB-KW"/>
</dbReference>
<evidence type="ECO:0000256" key="1">
    <source>
        <dbReference type="ARBA" id="ARBA00022741"/>
    </source>
</evidence>
<feature type="compositionally biased region" description="Basic and acidic residues" evidence="3">
    <location>
        <begin position="31"/>
        <end position="44"/>
    </location>
</feature>
<dbReference type="CDD" id="cd18791">
    <property type="entry name" value="SF2_C_RHA"/>
    <property type="match status" value="1"/>
</dbReference>
<dbReference type="InterPro" id="IPR011545">
    <property type="entry name" value="DEAD/DEAH_box_helicase_dom"/>
</dbReference>
<protein>
    <recommendedName>
        <fullName evidence="8">RNA helicase</fullName>
    </recommendedName>
</protein>
<evidence type="ECO:0000313" key="7">
    <source>
        <dbReference type="Proteomes" id="UP001165085"/>
    </source>
</evidence>
<reference evidence="7" key="1">
    <citation type="journal article" date="2023" name="Commun. Biol.">
        <title>Genome analysis of Parmales, the sister group of diatoms, reveals the evolutionary specialization of diatoms from phago-mixotrophs to photoautotrophs.</title>
        <authorList>
            <person name="Ban H."/>
            <person name="Sato S."/>
            <person name="Yoshikawa S."/>
            <person name="Yamada K."/>
            <person name="Nakamura Y."/>
            <person name="Ichinomiya M."/>
            <person name="Sato N."/>
            <person name="Blanc-Mathieu R."/>
            <person name="Endo H."/>
            <person name="Kuwata A."/>
            <person name="Ogata H."/>
        </authorList>
    </citation>
    <scope>NUCLEOTIDE SEQUENCE [LARGE SCALE GENOMIC DNA]</scope>
    <source>
        <strain evidence="7">NIES 3701</strain>
    </source>
</reference>
<dbReference type="GO" id="GO:0003723">
    <property type="term" value="F:RNA binding"/>
    <property type="evidence" value="ECO:0007669"/>
    <property type="project" value="TreeGrafter"/>
</dbReference>
<dbReference type="GO" id="GO:0004386">
    <property type="term" value="F:helicase activity"/>
    <property type="evidence" value="ECO:0007669"/>
    <property type="project" value="TreeGrafter"/>
</dbReference>
<evidence type="ECO:0000259" key="4">
    <source>
        <dbReference type="PROSITE" id="PS51192"/>
    </source>
</evidence>
<dbReference type="PANTHER" id="PTHR18934:SF267">
    <property type="entry name" value="ATP-DEPENDENT RNA HELICASE YLR419W-RELATED"/>
    <property type="match status" value="1"/>
</dbReference>